<keyword evidence="2" id="KW-0732">Signal</keyword>
<dbReference type="SMART" id="SM00409">
    <property type="entry name" value="IG"/>
    <property type="match status" value="1"/>
</dbReference>
<keyword evidence="5" id="KW-1185">Reference proteome</keyword>
<evidence type="ECO:0000259" key="3">
    <source>
        <dbReference type="PROSITE" id="PS50835"/>
    </source>
</evidence>
<dbReference type="SMART" id="SM00406">
    <property type="entry name" value="IGv"/>
    <property type="match status" value="1"/>
</dbReference>
<feature type="chain" id="PRO_5034698597" description="Ig-like domain-containing protein" evidence="2">
    <location>
        <begin position="20"/>
        <end position="133"/>
    </location>
</feature>
<evidence type="ECO:0000313" key="4">
    <source>
        <dbReference type="Ensembl" id="ENSMICP00000030527.1"/>
    </source>
</evidence>
<evidence type="ECO:0000256" key="2">
    <source>
        <dbReference type="SAM" id="SignalP"/>
    </source>
</evidence>
<reference evidence="4" key="1">
    <citation type="submission" date="2016-12" db="EMBL/GenBank/DDBJ databases">
        <title>Mouse lemur reference genome and diversity panel.</title>
        <authorList>
            <person name="Harris R."/>
            <person name="Larsen P."/>
            <person name="Liu Y."/>
            <person name="Hughes D.S."/>
            <person name="Murali S."/>
            <person name="Raveendran M."/>
            <person name="Korchina V."/>
            <person name="Wang M."/>
            <person name="Jhangiani S."/>
            <person name="Bandaranaike D."/>
            <person name="Bellair M."/>
            <person name="Blankenburg K."/>
            <person name="Chao H."/>
            <person name="Dahdouli M."/>
            <person name="Dinh H."/>
            <person name="Doddapaneni H."/>
            <person name="English A."/>
            <person name="Firestine M."/>
            <person name="Gnanaolivu R."/>
            <person name="Gross S."/>
            <person name="Hernandez B."/>
            <person name="Javaid M."/>
            <person name="Jayaseelan J."/>
            <person name="Jones J."/>
            <person name="Khan Z."/>
            <person name="Kovar C."/>
            <person name="Kurapati P."/>
            <person name="Le B."/>
            <person name="Lee S."/>
            <person name="Li M."/>
            <person name="Mathew T."/>
            <person name="Narasimhan A."/>
            <person name="Ngo D."/>
            <person name="Nguyen L."/>
            <person name="Okwuonu G."/>
            <person name="Ongeri F."/>
            <person name="Osuji N."/>
            <person name="Pu L.-L."/>
            <person name="Puazo M."/>
            <person name="Quiroz J."/>
            <person name="Raj R."/>
            <person name="Rajbhandari K."/>
            <person name="Reid J.G."/>
            <person name="Santibanez J."/>
            <person name="Sexton D."/>
            <person name="Skinner E."/>
            <person name="Vee V."/>
            <person name="Weissenberger G."/>
            <person name="Wu Y."/>
            <person name="Xin Y."/>
            <person name="Han Y."/>
            <person name="Campbell C."/>
            <person name="Brown A."/>
            <person name="Sullivan B."/>
            <person name="Shelton J."/>
            <person name="Brown S."/>
            <person name="Dudchenko O."/>
            <person name="Machol I."/>
            <person name="Durand N."/>
            <person name="Shamim M."/>
            <person name="Lieberman A."/>
            <person name="Muzny D.M."/>
            <person name="Richards S."/>
            <person name="Yoder A."/>
            <person name="Worley K.C."/>
            <person name="Rogers J."/>
            <person name="Gibbs R.A."/>
        </authorList>
    </citation>
    <scope>NUCLEOTIDE SEQUENCE [LARGE SCALE GENOMIC DNA]</scope>
</reference>
<dbReference type="InterPro" id="IPR013106">
    <property type="entry name" value="Ig_V-set"/>
</dbReference>
<organism evidence="4 5">
    <name type="scientific">Microcebus murinus</name>
    <name type="common">Gray mouse lemur</name>
    <name type="synonym">Lemur murinus</name>
    <dbReference type="NCBI Taxonomy" id="30608"/>
    <lineage>
        <taxon>Eukaryota</taxon>
        <taxon>Metazoa</taxon>
        <taxon>Chordata</taxon>
        <taxon>Craniata</taxon>
        <taxon>Vertebrata</taxon>
        <taxon>Euteleostomi</taxon>
        <taxon>Mammalia</taxon>
        <taxon>Eutheria</taxon>
        <taxon>Euarchontoglires</taxon>
        <taxon>Primates</taxon>
        <taxon>Strepsirrhini</taxon>
        <taxon>Lemuriformes</taxon>
        <taxon>Cheirogaleidae</taxon>
        <taxon>Microcebus</taxon>
    </lineage>
</organism>
<accession>A0A8C5VZM7</accession>
<evidence type="ECO:0000313" key="5">
    <source>
        <dbReference type="Proteomes" id="UP000694394"/>
    </source>
</evidence>
<dbReference type="InterPro" id="IPR050150">
    <property type="entry name" value="IgV_Light_Chain"/>
</dbReference>
<sequence length="133" mass="14269">MVPSQLLWLLLLCISGSSGQIVLTQAAKSLPASPGETVSISCKASESLLYTDGQDYLSWYQHTPGQSPKALIYHAFTLVDGVPTRFSGSKSGTEFTLTIADLQPEDFATYFCLQTLKSPPTVIQSRALTSPPG</sequence>
<dbReference type="SUPFAM" id="SSF48726">
    <property type="entry name" value="Immunoglobulin"/>
    <property type="match status" value="1"/>
</dbReference>
<dbReference type="InterPro" id="IPR013783">
    <property type="entry name" value="Ig-like_fold"/>
</dbReference>
<dbReference type="InterPro" id="IPR036179">
    <property type="entry name" value="Ig-like_dom_sf"/>
</dbReference>
<name>A0A8C5VZM7_MICMU</name>
<protein>
    <recommendedName>
        <fullName evidence="3">Ig-like domain-containing protein</fullName>
    </recommendedName>
</protein>
<dbReference type="InterPro" id="IPR007110">
    <property type="entry name" value="Ig-like_dom"/>
</dbReference>
<reference evidence="4" key="2">
    <citation type="submission" date="2025-08" db="UniProtKB">
        <authorList>
            <consortium name="Ensembl"/>
        </authorList>
    </citation>
    <scope>IDENTIFICATION</scope>
</reference>
<dbReference type="Proteomes" id="UP000694394">
    <property type="component" value="Chromosome 4"/>
</dbReference>
<dbReference type="InterPro" id="IPR003599">
    <property type="entry name" value="Ig_sub"/>
</dbReference>
<dbReference type="GO" id="GO:0005576">
    <property type="term" value="C:extracellular region"/>
    <property type="evidence" value="ECO:0007669"/>
    <property type="project" value="UniProtKB-ARBA"/>
</dbReference>
<dbReference type="FunFam" id="2.60.40.10:FF:001230">
    <property type="entry name" value="Immunoglobulin kappa variable 8-16"/>
    <property type="match status" value="1"/>
</dbReference>
<feature type="domain" description="Ig-like" evidence="3">
    <location>
        <begin position="19"/>
        <end position="129"/>
    </location>
</feature>
<feature type="signal peptide" evidence="2">
    <location>
        <begin position="1"/>
        <end position="19"/>
    </location>
</feature>
<dbReference type="Ensembl" id="ENSMICT00000028486.2">
    <property type="protein sequence ID" value="ENSMICP00000030527.1"/>
    <property type="gene ID" value="ENSMICG00000029713.2"/>
</dbReference>
<evidence type="ECO:0000256" key="1">
    <source>
        <dbReference type="ARBA" id="ARBA00023319"/>
    </source>
</evidence>
<proteinExistence type="predicted"/>
<dbReference type="AlphaFoldDB" id="A0A8C5VZM7"/>
<reference evidence="4" key="3">
    <citation type="submission" date="2025-09" db="UniProtKB">
        <authorList>
            <consortium name="Ensembl"/>
        </authorList>
    </citation>
    <scope>IDENTIFICATION</scope>
</reference>
<keyword evidence="1" id="KW-0393">Immunoglobulin domain</keyword>
<dbReference type="Pfam" id="PF07686">
    <property type="entry name" value="V-set"/>
    <property type="match status" value="1"/>
</dbReference>
<dbReference type="EMBL" id="ABDC03005265">
    <property type="status" value="NOT_ANNOTATED_CDS"/>
    <property type="molecule type" value="Genomic_DNA"/>
</dbReference>
<dbReference type="PANTHER" id="PTHR23267">
    <property type="entry name" value="IMMUNOGLOBULIN LIGHT CHAIN"/>
    <property type="match status" value="1"/>
</dbReference>
<dbReference type="Gene3D" id="2.60.40.10">
    <property type="entry name" value="Immunoglobulins"/>
    <property type="match status" value="1"/>
</dbReference>
<dbReference type="GeneTree" id="ENSGT00940000153770"/>
<dbReference type="PROSITE" id="PS50835">
    <property type="entry name" value="IG_LIKE"/>
    <property type="match status" value="1"/>
</dbReference>